<dbReference type="Proteomes" id="UP000271974">
    <property type="component" value="Unassembled WGS sequence"/>
</dbReference>
<dbReference type="OrthoDB" id="5978373at2759"/>
<dbReference type="EMBL" id="RQTK01000215">
    <property type="protein sequence ID" value="RUS84185.1"/>
    <property type="molecule type" value="Genomic_DNA"/>
</dbReference>
<keyword evidence="2" id="KW-0472">Membrane</keyword>
<feature type="transmembrane region" description="Helical" evidence="2">
    <location>
        <begin position="101"/>
        <end position="123"/>
    </location>
</feature>
<name>A0A433TRG5_ELYCH</name>
<accession>A0A433TRG5</accession>
<sequence length="645" mass="71748">MASFDISMVDILKISLSAHACLLLRSGLGKAADCLLPLLAPCSWRFRALHRLHEWAPDLMPRLVSEHASLLVLATLSLVALSHTSVSVIPFGHQSQPRPDYLIRFVLSACAARYIVMTSWLLLGRDVTLRKSGTEAKVLVSSATGESGLALLDFLYLTVCAGMTLLSLGCRQNFLLAMTLPFQELSAVFSAYCTLSEVTAAIKSNRHRIACASDKPFFGSARSLSLVSCIICLVCRGVLPTLFLALALQRESPFVMDWLPLSWFFLSCAFLTTFHIVLIYQEILNFINYGKHAGSVKDCKKYSWRKAIIDNLESFSDEDMGLKTTQEGMETLMTRGHKGHSLSCHNHHHSLTNDIYQDIVLDKQDEIKCQLDRLRDLNYGLLRPFDNRNISSCAGDSDYTRANEGDDRNCSKVTNNITAAEKMNVVRKKDMSKTWLLYRLLANSLPSSSPLPSDSVSSPLPSDAFDPRGSRGESDLQPWMFPALFDASSNTKLYCQTPVVHACHGTQKYPENIDSTNSRSLNPDEPYISDNSIRSSDSWQALNQEGQKNNSSTLSEEQSTTLLPSSFTIRRERETEAGDHVPETCIQLKDDVHLNCRFSTNTAPQAKSRYKGRHRLPSDCVQLLNGSKDSLEEAFAVTDKGFSSV</sequence>
<protein>
    <submittedName>
        <fullName evidence="3">Uncharacterized protein</fullName>
    </submittedName>
</protein>
<evidence type="ECO:0000313" key="4">
    <source>
        <dbReference type="Proteomes" id="UP000271974"/>
    </source>
</evidence>
<feature type="transmembrane region" description="Helical" evidence="2">
    <location>
        <begin position="149"/>
        <end position="168"/>
    </location>
</feature>
<feature type="compositionally biased region" description="Low complexity" evidence="1">
    <location>
        <begin position="446"/>
        <end position="462"/>
    </location>
</feature>
<feature type="compositionally biased region" description="Polar residues" evidence="1">
    <location>
        <begin position="529"/>
        <end position="550"/>
    </location>
</feature>
<evidence type="ECO:0000313" key="3">
    <source>
        <dbReference type="EMBL" id="RUS84185.1"/>
    </source>
</evidence>
<proteinExistence type="predicted"/>
<feature type="transmembrane region" description="Helical" evidence="2">
    <location>
        <begin position="68"/>
        <end position="89"/>
    </location>
</feature>
<evidence type="ECO:0000256" key="2">
    <source>
        <dbReference type="SAM" id="Phobius"/>
    </source>
</evidence>
<feature type="region of interest" description="Disordered" evidence="1">
    <location>
        <begin position="508"/>
        <end position="564"/>
    </location>
</feature>
<keyword evidence="2" id="KW-0812">Transmembrane</keyword>
<reference evidence="3 4" key="1">
    <citation type="submission" date="2019-01" db="EMBL/GenBank/DDBJ databases">
        <title>A draft genome assembly of the solar-powered sea slug Elysia chlorotica.</title>
        <authorList>
            <person name="Cai H."/>
            <person name="Li Q."/>
            <person name="Fang X."/>
            <person name="Li J."/>
            <person name="Curtis N.E."/>
            <person name="Altenburger A."/>
            <person name="Shibata T."/>
            <person name="Feng M."/>
            <person name="Maeda T."/>
            <person name="Schwartz J.A."/>
            <person name="Shigenobu S."/>
            <person name="Lundholm N."/>
            <person name="Nishiyama T."/>
            <person name="Yang H."/>
            <person name="Hasebe M."/>
            <person name="Li S."/>
            <person name="Pierce S.K."/>
            <person name="Wang J."/>
        </authorList>
    </citation>
    <scope>NUCLEOTIDE SEQUENCE [LARGE SCALE GENOMIC DNA]</scope>
    <source>
        <strain evidence="3">EC2010</strain>
        <tissue evidence="3">Whole organism of an adult</tissue>
    </source>
</reference>
<comment type="caution">
    <text evidence="3">The sequence shown here is derived from an EMBL/GenBank/DDBJ whole genome shotgun (WGS) entry which is preliminary data.</text>
</comment>
<gene>
    <name evidence="3" type="ORF">EGW08_008072</name>
</gene>
<dbReference type="AlphaFoldDB" id="A0A433TRG5"/>
<feature type="transmembrane region" description="Helical" evidence="2">
    <location>
        <begin position="224"/>
        <end position="248"/>
    </location>
</feature>
<feature type="transmembrane region" description="Helical" evidence="2">
    <location>
        <begin position="260"/>
        <end position="280"/>
    </location>
</feature>
<feature type="compositionally biased region" description="Low complexity" evidence="1">
    <location>
        <begin position="551"/>
        <end position="564"/>
    </location>
</feature>
<keyword evidence="2" id="KW-1133">Transmembrane helix</keyword>
<keyword evidence="4" id="KW-1185">Reference proteome</keyword>
<feature type="compositionally biased region" description="Basic and acidic residues" evidence="1">
    <location>
        <begin position="465"/>
        <end position="474"/>
    </location>
</feature>
<feature type="region of interest" description="Disordered" evidence="1">
    <location>
        <begin position="446"/>
        <end position="474"/>
    </location>
</feature>
<organism evidence="3 4">
    <name type="scientific">Elysia chlorotica</name>
    <name type="common">Eastern emerald elysia</name>
    <name type="synonym">Sea slug</name>
    <dbReference type="NCBI Taxonomy" id="188477"/>
    <lineage>
        <taxon>Eukaryota</taxon>
        <taxon>Metazoa</taxon>
        <taxon>Spiralia</taxon>
        <taxon>Lophotrochozoa</taxon>
        <taxon>Mollusca</taxon>
        <taxon>Gastropoda</taxon>
        <taxon>Heterobranchia</taxon>
        <taxon>Euthyneura</taxon>
        <taxon>Panpulmonata</taxon>
        <taxon>Sacoglossa</taxon>
        <taxon>Placobranchoidea</taxon>
        <taxon>Plakobranchidae</taxon>
        <taxon>Elysia</taxon>
    </lineage>
</organism>
<evidence type="ECO:0000256" key="1">
    <source>
        <dbReference type="SAM" id="MobiDB-lite"/>
    </source>
</evidence>